<dbReference type="AlphaFoldDB" id="A0ABD1RCB5"/>
<evidence type="ECO:0000313" key="2">
    <source>
        <dbReference type="EMBL" id="KAL2486060.1"/>
    </source>
</evidence>
<organism evidence="2 3">
    <name type="scientific">Abeliophyllum distichum</name>
    <dbReference type="NCBI Taxonomy" id="126358"/>
    <lineage>
        <taxon>Eukaryota</taxon>
        <taxon>Viridiplantae</taxon>
        <taxon>Streptophyta</taxon>
        <taxon>Embryophyta</taxon>
        <taxon>Tracheophyta</taxon>
        <taxon>Spermatophyta</taxon>
        <taxon>Magnoliopsida</taxon>
        <taxon>eudicotyledons</taxon>
        <taxon>Gunneridae</taxon>
        <taxon>Pentapetalae</taxon>
        <taxon>asterids</taxon>
        <taxon>lamiids</taxon>
        <taxon>Lamiales</taxon>
        <taxon>Oleaceae</taxon>
        <taxon>Forsythieae</taxon>
        <taxon>Abeliophyllum</taxon>
    </lineage>
</organism>
<evidence type="ECO:0000259" key="1">
    <source>
        <dbReference type="Pfam" id="PF09331"/>
    </source>
</evidence>
<evidence type="ECO:0000313" key="3">
    <source>
        <dbReference type="Proteomes" id="UP001604336"/>
    </source>
</evidence>
<comment type="caution">
    <text evidence="2">The sequence shown here is derived from an EMBL/GenBank/DDBJ whole genome shotgun (WGS) entry which is preliminary data.</text>
</comment>
<dbReference type="PANTHER" id="PTHR48449:SF1">
    <property type="entry name" value="DUF1985 DOMAIN-CONTAINING PROTEIN"/>
    <property type="match status" value="1"/>
</dbReference>
<dbReference type="PANTHER" id="PTHR48449">
    <property type="entry name" value="DUF1985 DOMAIN-CONTAINING PROTEIN"/>
    <property type="match status" value="1"/>
</dbReference>
<dbReference type="EMBL" id="JBFOLK010000009">
    <property type="protein sequence ID" value="KAL2486060.1"/>
    <property type="molecule type" value="Genomic_DNA"/>
</dbReference>
<protein>
    <submittedName>
        <fullName evidence="2">DUF1985 domain-containing protein</fullName>
    </submittedName>
</protein>
<feature type="domain" description="DUF1985" evidence="1">
    <location>
        <begin position="2"/>
        <end position="106"/>
    </location>
</feature>
<dbReference type="Pfam" id="PF09331">
    <property type="entry name" value="DUF1985"/>
    <property type="match status" value="1"/>
</dbReference>
<keyword evidence="3" id="KW-1185">Reference proteome</keyword>
<gene>
    <name evidence="2" type="ORF">Adt_30816</name>
</gene>
<sequence>MEFIIVIGLNFDNEEEVRPNIYQSKRLLNEYFYGKTTVTPAKLEFAFDACTVMDDKYKLRLVYILETVLRCKHHKTSIDVFCLDVIHDVEVLNAYPWGQRSFLDIMHAFKRLHTMKGSKSDRKYDVYVFPLAVQINGYKKSVDEGPEDVKLAGDEHP</sequence>
<name>A0ABD1RCB5_9LAMI</name>
<proteinExistence type="predicted"/>
<accession>A0ABD1RCB5</accession>
<dbReference type="InterPro" id="IPR015410">
    <property type="entry name" value="DUF1985"/>
</dbReference>
<reference evidence="3" key="1">
    <citation type="submission" date="2024-07" db="EMBL/GenBank/DDBJ databases">
        <title>Two chromosome-level genome assemblies of Korean endemic species Abeliophyllum distichum and Forsythia ovata (Oleaceae).</title>
        <authorList>
            <person name="Jang H."/>
        </authorList>
    </citation>
    <scope>NUCLEOTIDE SEQUENCE [LARGE SCALE GENOMIC DNA]</scope>
</reference>
<dbReference type="Proteomes" id="UP001604336">
    <property type="component" value="Unassembled WGS sequence"/>
</dbReference>